<name>A0A0K2TQV5_LEPSM</name>
<feature type="non-terminal residue" evidence="1">
    <location>
        <position position="1"/>
    </location>
</feature>
<organism evidence="1">
    <name type="scientific">Lepeophtheirus salmonis</name>
    <name type="common">Salmon louse</name>
    <name type="synonym">Caligus salmonis</name>
    <dbReference type="NCBI Taxonomy" id="72036"/>
    <lineage>
        <taxon>Eukaryota</taxon>
        <taxon>Metazoa</taxon>
        <taxon>Ecdysozoa</taxon>
        <taxon>Arthropoda</taxon>
        <taxon>Crustacea</taxon>
        <taxon>Multicrustacea</taxon>
        <taxon>Hexanauplia</taxon>
        <taxon>Copepoda</taxon>
        <taxon>Siphonostomatoida</taxon>
        <taxon>Caligidae</taxon>
        <taxon>Lepeophtheirus</taxon>
    </lineage>
</organism>
<dbReference type="AlphaFoldDB" id="A0A0K2TQV5"/>
<dbReference type="EMBL" id="HACA01010696">
    <property type="protein sequence ID" value="CDW28057.1"/>
    <property type="molecule type" value="Transcribed_RNA"/>
</dbReference>
<protein>
    <submittedName>
        <fullName evidence="1">Uncharacterized protein</fullName>
    </submittedName>
</protein>
<evidence type="ECO:0000313" key="1">
    <source>
        <dbReference type="EMBL" id="CDW28057.1"/>
    </source>
</evidence>
<sequence length="71" mass="8516">RKYEIHNKIWIATISRCYASIKLYHLGKLETETVEGTKIRCFLTNLIQLKNQFSLCSYRLHTIQCEFKYQS</sequence>
<proteinExistence type="predicted"/>
<accession>A0A0K2TQV5</accession>
<reference evidence="1" key="1">
    <citation type="submission" date="2014-05" db="EMBL/GenBank/DDBJ databases">
        <authorList>
            <person name="Chronopoulou M."/>
        </authorList>
    </citation>
    <scope>NUCLEOTIDE SEQUENCE</scope>
    <source>
        <tissue evidence="1">Whole organism</tissue>
    </source>
</reference>